<accession>A0A9N8EHV8</accession>
<feature type="domain" description="FAD-binding" evidence="7">
    <location>
        <begin position="8"/>
        <end position="368"/>
    </location>
</feature>
<evidence type="ECO:0000256" key="5">
    <source>
        <dbReference type="ARBA" id="ARBA00023002"/>
    </source>
</evidence>
<dbReference type="Gene3D" id="3.50.50.60">
    <property type="entry name" value="FAD/NAD(P)-binding domain"/>
    <property type="match status" value="1"/>
</dbReference>
<dbReference type="PANTHER" id="PTHR46028">
    <property type="entry name" value="KYNURENINE 3-MONOOXYGENASE"/>
    <property type="match status" value="1"/>
</dbReference>
<dbReference type="PANTHER" id="PTHR46028:SF2">
    <property type="entry name" value="KYNURENINE 3-MONOOXYGENASE"/>
    <property type="match status" value="1"/>
</dbReference>
<keyword evidence="6" id="KW-0503">Monooxygenase</keyword>
<organism evidence="8 9">
    <name type="scientific">Seminavis robusta</name>
    <dbReference type="NCBI Taxonomy" id="568900"/>
    <lineage>
        <taxon>Eukaryota</taxon>
        <taxon>Sar</taxon>
        <taxon>Stramenopiles</taxon>
        <taxon>Ochrophyta</taxon>
        <taxon>Bacillariophyta</taxon>
        <taxon>Bacillariophyceae</taxon>
        <taxon>Bacillariophycidae</taxon>
        <taxon>Naviculales</taxon>
        <taxon>Naviculaceae</taxon>
        <taxon>Seminavis</taxon>
    </lineage>
</organism>
<dbReference type="GO" id="GO:0071949">
    <property type="term" value="F:FAD binding"/>
    <property type="evidence" value="ECO:0007669"/>
    <property type="project" value="InterPro"/>
</dbReference>
<dbReference type="Pfam" id="PF01494">
    <property type="entry name" value="FAD_binding_3"/>
    <property type="match status" value="1"/>
</dbReference>
<keyword evidence="4" id="KW-0521">NADP</keyword>
<evidence type="ECO:0000313" key="8">
    <source>
        <dbReference type="EMBL" id="CAB9520680.1"/>
    </source>
</evidence>
<evidence type="ECO:0000256" key="2">
    <source>
        <dbReference type="ARBA" id="ARBA00022630"/>
    </source>
</evidence>
<reference evidence="8" key="1">
    <citation type="submission" date="2020-06" db="EMBL/GenBank/DDBJ databases">
        <authorList>
            <consortium name="Plant Systems Biology data submission"/>
        </authorList>
    </citation>
    <scope>NUCLEOTIDE SEQUENCE</scope>
    <source>
        <strain evidence="8">D6</strain>
    </source>
</reference>
<comment type="caution">
    <text evidence="8">The sequence shown here is derived from an EMBL/GenBank/DDBJ whole genome shotgun (WGS) entry which is preliminary data.</text>
</comment>
<dbReference type="InterPro" id="IPR036188">
    <property type="entry name" value="FAD/NAD-bd_sf"/>
</dbReference>
<keyword evidence="9" id="KW-1185">Reference proteome</keyword>
<evidence type="ECO:0000256" key="6">
    <source>
        <dbReference type="ARBA" id="ARBA00023033"/>
    </source>
</evidence>
<dbReference type="AlphaFoldDB" id="A0A9N8EHV8"/>
<dbReference type="Proteomes" id="UP001153069">
    <property type="component" value="Unassembled WGS sequence"/>
</dbReference>
<protein>
    <submittedName>
        <fullName evidence="8">Kynurenine 3-monooxygenase</fullName>
    </submittedName>
</protein>
<dbReference type="SUPFAM" id="SSF51905">
    <property type="entry name" value="FAD/NAD(P)-binding domain"/>
    <property type="match status" value="1"/>
</dbReference>
<evidence type="ECO:0000256" key="1">
    <source>
        <dbReference type="ARBA" id="ARBA00001974"/>
    </source>
</evidence>
<evidence type="ECO:0000256" key="4">
    <source>
        <dbReference type="ARBA" id="ARBA00022857"/>
    </source>
</evidence>
<evidence type="ECO:0000256" key="3">
    <source>
        <dbReference type="ARBA" id="ARBA00022827"/>
    </source>
</evidence>
<evidence type="ECO:0000313" key="9">
    <source>
        <dbReference type="Proteomes" id="UP001153069"/>
    </source>
</evidence>
<keyword evidence="3" id="KW-0274">FAD</keyword>
<dbReference type="OrthoDB" id="655030at2759"/>
<evidence type="ECO:0000259" key="7">
    <source>
        <dbReference type="Pfam" id="PF01494"/>
    </source>
</evidence>
<proteinExistence type="predicted"/>
<dbReference type="InterPro" id="IPR002938">
    <property type="entry name" value="FAD-bd"/>
</dbReference>
<gene>
    <name evidence="8" type="ORF">SEMRO_1125_G243930.1</name>
</gene>
<sequence length="440" mass="48764">MSSSTSRVKIVIVGAGPCGLLLAWNLLQHNDSKTYDIFIVEKRSDPRSKTDAASSDRTFPIALQSRGWNALPKSIQSTLSNQGVWVVGLCLHGKKGRRFIPRDKPNLSIDRNQLAKTLLEAVAQAATSKSKVQFHFDSAMEDLDHDAKTISIRSNNTNNDTTTTTTTLAFDYLVAADGGRSQVRQELCDNNLLTADIQEIPDDYRTIHLSRAAPKVERMDSDKIHGWMFPTCKIIAVPIHPGVVSGAIIFDKGSDPFATMTEPHQVQDYFAQLSPEELAFLVSDEEADALLNRPTATLLSVRCSQLHTPHTLLLGDAAHAVSASCGQGCNAALQDVQVFCDTLAQQNHEWNKALPAYTQARLGDAHAVSELSDYTHPRSGWLKFEFIARTILRKLLPLWLANWLLKPLPTEVLAGTDISYTQVLAQTQWWVDRVKKQTQQ</sequence>
<name>A0A9N8EHV8_9STRA</name>
<keyword evidence="5" id="KW-0560">Oxidoreductase</keyword>
<comment type="cofactor">
    <cofactor evidence="1">
        <name>FAD</name>
        <dbReference type="ChEBI" id="CHEBI:57692"/>
    </cofactor>
</comment>
<keyword evidence="2" id="KW-0285">Flavoprotein</keyword>
<dbReference type="GO" id="GO:0004502">
    <property type="term" value="F:kynurenine 3-monooxygenase activity"/>
    <property type="evidence" value="ECO:0007669"/>
    <property type="project" value="TreeGrafter"/>
</dbReference>
<dbReference type="GO" id="GO:0070189">
    <property type="term" value="P:kynurenine metabolic process"/>
    <property type="evidence" value="ECO:0007669"/>
    <property type="project" value="TreeGrafter"/>
</dbReference>
<dbReference type="EMBL" id="CAICTM010001123">
    <property type="protein sequence ID" value="CAB9520680.1"/>
    <property type="molecule type" value="Genomic_DNA"/>
</dbReference>
<dbReference type="PRINTS" id="PR00420">
    <property type="entry name" value="RNGMNOXGNASE"/>
</dbReference>